<gene>
    <name evidence="2" type="ORF">COLO4_15161</name>
</gene>
<feature type="compositionally biased region" description="Basic and acidic residues" evidence="1">
    <location>
        <begin position="98"/>
        <end position="108"/>
    </location>
</feature>
<accession>A0A1R3JP92</accession>
<organism evidence="2 3">
    <name type="scientific">Corchorus olitorius</name>
    <dbReference type="NCBI Taxonomy" id="93759"/>
    <lineage>
        <taxon>Eukaryota</taxon>
        <taxon>Viridiplantae</taxon>
        <taxon>Streptophyta</taxon>
        <taxon>Embryophyta</taxon>
        <taxon>Tracheophyta</taxon>
        <taxon>Spermatophyta</taxon>
        <taxon>Magnoliopsida</taxon>
        <taxon>eudicotyledons</taxon>
        <taxon>Gunneridae</taxon>
        <taxon>Pentapetalae</taxon>
        <taxon>rosids</taxon>
        <taxon>malvids</taxon>
        <taxon>Malvales</taxon>
        <taxon>Malvaceae</taxon>
        <taxon>Grewioideae</taxon>
        <taxon>Apeibeae</taxon>
        <taxon>Corchorus</taxon>
    </lineage>
</organism>
<feature type="region of interest" description="Disordered" evidence="1">
    <location>
        <begin position="248"/>
        <end position="277"/>
    </location>
</feature>
<dbReference type="OrthoDB" id="1302580at2759"/>
<dbReference type="Proteomes" id="UP000187203">
    <property type="component" value="Unassembled WGS sequence"/>
</dbReference>
<feature type="region of interest" description="Disordered" evidence="1">
    <location>
        <begin position="144"/>
        <end position="163"/>
    </location>
</feature>
<feature type="compositionally biased region" description="Low complexity" evidence="1">
    <location>
        <begin position="64"/>
        <end position="80"/>
    </location>
</feature>
<feature type="compositionally biased region" description="Basic and acidic residues" evidence="1">
    <location>
        <begin position="144"/>
        <end position="159"/>
    </location>
</feature>
<protein>
    <recommendedName>
        <fullName evidence="4">Transposase, Ptta/En/Spm, plant</fullName>
    </recommendedName>
</protein>
<feature type="region of interest" description="Disordered" evidence="1">
    <location>
        <begin position="1"/>
        <end position="116"/>
    </location>
</feature>
<dbReference type="AlphaFoldDB" id="A0A1R3JP92"/>
<name>A0A1R3JP92_9ROSI</name>
<sequence length="277" mass="30539">MAGLEPANGHPFPPIPMTNLQQQVPLCSAPQQIRHTPSTRASSSRDSQQNSGTSSPPILTGATARAPQQPSAPHAAPTTAVNQPPPAQPQPMQPQPEHPQDGDGEHVEMPLPRGGPRYCKFEEVKGWVPEDCWEIMKERWETEDFKRKSEQNKKNRKSDAGTCQWKGGSVTSTAWQTKLDEYKKALAAAINAAGDDPEAQAHIDRNEIWDCVAVDSKGRTVGMGNLLYSTHRGRVNPLAKQNIQLQTRGGELEKRGSKQAKDNRKLKKRLSQVEVQP</sequence>
<feature type="compositionally biased region" description="Pro residues" evidence="1">
    <location>
        <begin position="83"/>
        <end position="97"/>
    </location>
</feature>
<feature type="compositionally biased region" description="Basic and acidic residues" evidence="1">
    <location>
        <begin position="250"/>
        <end position="263"/>
    </location>
</feature>
<comment type="caution">
    <text evidence="2">The sequence shown here is derived from an EMBL/GenBank/DDBJ whole genome shotgun (WGS) entry which is preliminary data.</text>
</comment>
<keyword evidence="3" id="KW-1185">Reference proteome</keyword>
<proteinExistence type="predicted"/>
<evidence type="ECO:0000313" key="3">
    <source>
        <dbReference type="Proteomes" id="UP000187203"/>
    </source>
</evidence>
<evidence type="ECO:0000313" key="2">
    <source>
        <dbReference type="EMBL" id="OMO96645.1"/>
    </source>
</evidence>
<feature type="compositionally biased region" description="Polar residues" evidence="1">
    <location>
        <begin position="18"/>
        <end position="57"/>
    </location>
</feature>
<reference evidence="3" key="1">
    <citation type="submission" date="2013-09" db="EMBL/GenBank/DDBJ databases">
        <title>Corchorus olitorius genome sequencing.</title>
        <authorList>
            <person name="Alam M."/>
            <person name="Haque M.S."/>
            <person name="Islam M.S."/>
            <person name="Emdad E.M."/>
            <person name="Islam M.M."/>
            <person name="Ahmed B."/>
            <person name="Halim A."/>
            <person name="Hossen Q.M.M."/>
            <person name="Hossain M.Z."/>
            <person name="Ahmed R."/>
            <person name="Khan M.M."/>
            <person name="Islam R."/>
            <person name="Rashid M.M."/>
            <person name="Khan S.A."/>
            <person name="Rahman M.S."/>
            <person name="Alam M."/>
            <person name="Yahiya A.S."/>
            <person name="Khan M.S."/>
            <person name="Azam M.S."/>
            <person name="Haque T."/>
            <person name="Lashkar M.Z.H."/>
            <person name="Akhand A.I."/>
            <person name="Morshed G."/>
            <person name="Roy S."/>
            <person name="Uddin K.S."/>
            <person name="Rabeya T."/>
            <person name="Hossain A.S."/>
            <person name="Chowdhury A."/>
            <person name="Snigdha A.R."/>
            <person name="Mortoza M.S."/>
            <person name="Matin S.A."/>
            <person name="Hoque S.M.E."/>
            <person name="Islam M.K."/>
            <person name="Roy D.K."/>
            <person name="Haider R."/>
            <person name="Moosa M.M."/>
            <person name="Elias S.M."/>
            <person name="Hasan A.M."/>
            <person name="Jahan S."/>
            <person name="Shafiuddin M."/>
            <person name="Mahmood N."/>
            <person name="Shommy N.S."/>
        </authorList>
    </citation>
    <scope>NUCLEOTIDE SEQUENCE [LARGE SCALE GENOMIC DNA]</scope>
    <source>
        <strain evidence="3">cv. O-4</strain>
    </source>
</reference>
<evidence type="ECO:0008006" key="4">
    <source>
        <dbReference type="Google" id="ProtNLM"/>
    </source>
</evidence>
<dbReference type="EMBL" id="AWUE01015590">
    <property type="protein sequence ID" value="OMO96645.1"/>
    <property type="molecule type" value="Genomic_DNA"/>
</dbReference>
<evidence type="ECO:0000256" key="1">
    <source>
        <dbReference type="SAM" id="MobiDB-lite"/>
    </source>
</evidence>